<comment type="caution">
    <text evidence="2">The sequence shown here is derived from an EMBL/GenBank/DDBJ whole genome shotgun (WGS) entry which is preliminary data.</text>
</comment>
<organism evidence="2 3">
    <name type="scientific">Paramarasmius palmivorus</name>
    <dbReference type="NCBI Taxonomy" id="297713"/>
    <lineage>
        <taxon>Eukaryota</taxon>
        <taxon>Fungi</taxon>
        <taxon>Dikarya</taxon>
        <taxon>Basidiomycota</taxon>
        <taxon>Agaricomycotina</taxon>
        <taxon>Agaricomycetes</taxon>
        <taxon>Agaricomycetidae</taxon>
        <taxon>Agaricales</taxon>
        <taxon>Marasmiineae</taxon>
        <taxon>Marasmiaceae</taxon>
        <taxon>Paramarasmius</taxon>
    </lineage>
</organism>
<dbReference type="Proteomes" id="UP001383192">
    <property type="component" value="Unassembled WGS sequence"/>
</dbReference>
<protein>
    <submittedName>
        <fullName evidence="2">Uncharacterized protein</fullName>
    </submittedName>
</protein>
<feature type="compositionally biased region" description="Basic and acidic residues" evidence="1">
    <location>
        <begin position="128"/>
        <end position="150"/>
    </location>
</feature>
<sequence length="755" mass="81328">MPSARKTNLAVPKLVPEKAGKGGSTTPSRSRGSKVKGRSTQIAVEENDSESLRDDSDTERNITGRAGVAKQELGKVIVLDDDSDSDGSVVSVTRVAASSIKNRTSVKRFGSVESDENVVVRVTDVRPRVSRDRSADSIRRESLSTRKDATVPDSDVASEDEVGKVSSSESVSVSEYVVSVGGIVPLVTCRKPSARALEAADSGSTLLSRLDAAVSEADEVDSVDRVSDVSYKPTSSRSRGKKIASPKKSSNVASTSEMGNTSDVTMASPTPSPPPSPSLVLRALTDPEDEHELPSPRTALTEAVSRRKSRVDVADERGAALSSTVSVAAPPSLERTPIKGMRSAKSDVRSPSRVKERKVTDVQIGTDGSVSGSRSSRVRQQEVRGEIAPAGQGSGETSSAVVDDGNVFSAAVEIPDDEVDEEDVVDETQADSEPRCLLDRNSVHPDLHGLYDGLAWINSLRQSKFIGYTSNEGVFDDFTPVSYEALLQKVTPRVKSKLVRSVVFIEYNVFKSPARVSLSPFVRNWECIRTPGSQASRNAAFVITGVCHRSFVSQGREVGDTHVKQLHVRILENDWTILQCNLGTFYNDDSMHAPGRSSALVFQTKRQGWIPRRNERSADKLAATPYSSPEKRASSSRKAGNGSGSDEELPSVEGGSTVDVATVNVMSNGPPPYRLFDEGIPLYDGQTGVGRKGFQFGPRDWDRYEKLPLYPYPEVEEGSLVTVVSTITGFRGSGSTHHTVHFNALFAIVLGKIDL</sequence>
<dbReference type="EMBL" id="JAYKXP010000052">
    <property type="protein sequence ID" value="KAK7035548.1"/>
    <property type="molecule type" value="Genomic_DNA"/>
</dbReference>
<accession>A0AAW0CAZ5</accession>
<feature type="region of interest" description="Disordered" evidence="1">
    <location>
        <begin position="128"/>
        <end position="169"/>
    </location>
</feature>
<name>A0AAW0CAZ5_9AGAR</name>
<evidence type="ECO:0000313" key="2">
    <source>
        <dbReference type="EMBL" id="KAK7035548.1"/>
    </source>
</evidence>
<evidence type="ECO:0000313" key="3">
    <source>
        <dbReference type="Proteomes" id="UP001383192"/>
    </source>
</evidence>
<dbReference type="AlphaFoldDB" id="A0AAW0CAZ5"/>
<feature type="region of interest" description="Disordered" evidence="1">
    <location>
        <begin position="215"/>
        <end position="401"/>
    </location>
</feature>
<evidence type="ECO:0000256" key="1">
    <source>
        <dbReference type="SAM" id="MobiDB-lite"/>
    </source>
</evidence>
<feature type="compositionally biased region" description="Basic and acidic residues" evidence="1">
    <location>
        <begin position="50"/>
        <end position="62"/>
    </location>
</feature>
<feature type="region of interest" description="Disordered" evidence="1">
    <location>
        <begin position="613"/>
        <end position="655"/>
    </location>
</feature>
<feature type="region of interest" description="Disordered" evidence="1">
    <location>
        <begin position="1"/>
        <end position="66"/>
    </location>
</feature>
<gene>
    <name evidence="2" type="ORF">VNI00_011841</name>
</gene>
<feature type="compositionally biased region" description="Basic and acidic residues" evidence="1">
    <location>
        <begin position="344"/>
        <end position="360"/>
    </location>
</feature>
<keyword evidence="3" id="KW-1185">Reference proteome</keyword>
<feature type="compositionally biased region" description="Polar residues" evidence="1">
    <location>
        <begin position="247"/>
        <end position="267"/>
    </location>
</feature>
<proteinExistence type="predicted"/>
<reference evidence="2 3" key="1">
    <citation type="submission" date="2024-01" db="EMBL/GenBank/DDBJ databases">
        <title>A draft genome for a cacao thread blight-causing isolate of Paramarasmius palmivorus.</title>
        <authorList>
            <person name="Baruah I.K."/>
            <person name="Bukari Y."/>
            <person name="Amoako-Attah I."/>
            <person name="Meinhardt L.W."/>
            <person name="Bailey B.A."/>
            <person name="Cohen S.P."/>
        </authorList>
    </citation>
    <scope>NUCLEOTIDE SEQUENCE [LARGE SCALE GENOMIC DNA]</scope>
    <source>
        <strain evidence="2 3">GH-12</strain>
    </source>
</reference>